<reference evidence="1" key="1">
    <citation type="submission" date="2022-03" db="EMBL/GenBank/DDBJ databases">
        <title>Draft genome sequence of Aduncisulcus paluster, a free-living microaerophilic Fornicata.</title>
        <authorList>
            <person name="Yuyama I."/>
            <person name="Kume K."/>
            <person name="Tamura T."/>
            <person name="Inagaki Y."/>
            <person name="Hashimoto T."/>
        </authorList>
    </citation>
    <scope>NUCLEOTIDE SEQUENCE</scope>
    <source>
        <strain evidence="1">NY0171</strain>
    </source>
</reference>
<protein>
    <submittedName>
        <fullName evidence="1">Uncharacterized protein</fullName>
    </submittedName>
</protein>
<organism evidence="1 2">
    <name type="scientific">Aduncisulcus paluster</name>
    <dbReference type="NCBI Taxonomy" id="2918883"/>
    <lineage>
        <taxon>Eukaryota</taxon>
        <taxon>Metamonada</taxon>
        <taxon>Carpediemonas-like organisms</taxon>
        <taxon>Aduncisulcus</taxon>
    </lineage>
</organism>
<dbReference type="EMBL" id="BQXS01000027">
    <property type="protein sequence ID" value="GKT27549.1"/>
    <property type="molecule type" value="Genomic_DNA"/>
</dbReference>
<comment type="caution">
    <text evidence="1">The sequence shown here is derived from an EMBL/GenBank/DDBJ whole genome shotgun (WGS) entry which is preliminary data.</text>
</comment>
<keyword evidence="2" id="KW-1185">Reference proteome</keyword>
<gene>
    <name evidence="1" type="ORF">ADUPG1_000080</name>
</gene>
<sequence length="130" mass="14317">MDTNAPIFYDFVFSESYSLHPLCWNLDKLSSLLFSLAIIPILALLEELMPPIEMKDANGSVVAVLNRDKTINIPLALGPLPATTEEDDFAVERFHDVMGVPISSDEEIQAAVDSLEQTFKVQVGSGSYDI</sequence>
<proteinExistence type="predicted"/>
<evidence type="ECO:0000313" key="2">
    <source>
        <dbReference type="Proteomes" id="UP001057375"/>
    </source>
</evidence>
<accession>A0ABQ5K4P4</accession>
<evidence type="ECO:0000313" key="1">
    <source>
        <dbReference type="EMBL" id="GKT27549.1"/>
    </source>
</evidence>
<dbReference type="Proteomes" id="UP001057375">
    <property type="component" value="Unassembled WGS sequence"/>
</dbReference>
<name>A0ABQ5K4P4_9EUKA</name>